<proteinExistence type="predicted"/>
<dbReference type="GO" id="GO:0003723">
    <property type="term" value="F:RNA binding"/>
    <property type="evidence" value="ECO:0007669"/>
    <property type="project" value="InterPro"/>
</dbReference>
<sequence length="152" mass="17507">MADARTQKKNPCKRTSRTKHPRPVVRRWTDLSRVHGPIREPKSLVSKKPKVQENRAIYVANLPSDTTEEELEQTFKKYGIIDQGADGHPRIKRGDPCCSLAKIQDWQHCRLKAELAVKLDSKPRPCNWFLRQIYYWARALLADATVTDSPST</sequence>
<feature type="compositionally biased region" description="Basic residues" evidence="1">
    <location>
        <begin position="7"/>
        <end position="25"/>
    </location>
</feature>
<accession>A0A6A7BGF4</accession>
<gene>
    <name evidence="3" type="ORF">T440DRAFT_541806</name>
</gene>
<dbReference type="Gene3D" id="3.30.70.330">
    <property type="match status" value="1"/>
</dbReference>
<dbReference type="EMBL" id="MU006292">
    <property type="protein sequence ID" value="KAF2854484.1"/>
    <property type="molecule type" value="Genomic_DNA"/>
</dbReference>
<keyword evidence="4" id="KW-1185">Reference proteome</keyword>
<feature type="region of interest" description="Disordered" evidence="1">
    <location>
        <begin position="1"/>
        <end position="25"/>
    </location>
</feature>
<dbReference type="AlphaFoldDB" id="A0A6A7BGF4"/>
<dbReference type="Pfam" id="PF00076">
    <property type="entry name" value="RRM_1"/>
    <property type="match status" value="1"/>
</dbReference>
<reference evidence="3" key="1">
    <citation type="submission" date="2020-01" db="EMBL/GenBank/DDBJ databases">
        <authorList>
            <consortium name="DOE Joint Genome Institute"/>
            <person name="Haridas S."/>
            <person name="Albert R."/>
            <person name="Binder M."/>
            <person name="Bloem J."/>
            <person name="Labutti K."/>
            <person name="Salamov A."/>
            <person name="Andreopoulos B."/>
            <person name="Baker S.E."/>
            <person name="Barry K."/>
            <person name="Bills G."/>
            <person name="Bluhm B.H."/>
            <person name="Cannon C."/>
            <person name="Castanera R."/>
            <person name="Culley D.E."/>
            <person name="Daum C."/>
            <person name="Ezra D."/>
            <person name="Gonzalez J.B."/>
            <person name="Henrissat B."/>
            <person name="Kuo A."/>
            <person name="Liang C."/>
            <person name="Lipzen A."/>
            <person name="Lutzoni F."/>
            <person name="Magnuson J."/>
            <person name="Mondo S."/>
            <person name="Nolan M."/>
            <person name="Ohm R."/>
            <person name="Pangilinan J."/>
            <person name="Park H.-J."/>
            <person name="Ramirez L."/>
            <person name="Alfaro M."/>
            <person name="Sun H."/>
            <person name="Tritt A."/>
            <person name="Yoshinaga Y."/>
            <person name="Zwiers L.-H."/>
            <person name="Turgeon B.G."/>
            <person name="Goodwin S.B."/>
            <person name="Spatafora J.W."/>
            <person name="Crous P.W."/>
            <person name="Grigoriev I.V."/>
        </authorList>
    </citation>
    <scope>NUCLEOTIDE SEQUENCE</scope>
    <source>
        <strain evidence="3">IPT5</strain>
    </source>
</reference>
<dbReference type="SUPFAM" id="SSF54928">
    <property type="entry name" value="RNA-binding domain, RBD"/>
    <property type="match status" value="1"/>
</dbReference>
<evidence type="ECO:0000256" key="1">
    <source>
        <dbReference type="SAM" id="MobiDB-lite"/>
    </source>
</evidence>
<dbReference type="OrthoDB" id="10258585at2759"/>
<protein>
    <recommendedName>
        <fullName evidence="2">RRM domain-containing protein</fullName>
    </recommendedName>
</protein>
<dbReference type="InterPro" id="IPR012677">
    <property type="entry name" value="Nucleotide-bd_a/b_plait_sf"/>
</dbReference>
<name>A0A6A7BGF4_9PLEO</name>
<dbReference type="InterPro" id="IPR035979">
    <property type="entry name" value="RBD_domain_sf"/>
</dbReference>
<evidence type="ECO:0000313" key="4">
    <source>
        <dbReference type="Proteomes" id="UP000799423"/>
    </source>
</evidence>
<evidence type="ECO:0000259" key="2">
    <source>
        <dbReference type="Pfam" id="PF00076"/>
    </source>
</evidence>
<dbReference type="InterPro" id="IPR000504">
    <property type="entry name" value="RRM_dom"/>
</dbReference>
<dbReference type="Proteomes" id="UP000799423">
    <property type="component" value="Unassembled WGS sequence"/>
</dbReference>
<organism evidence="3 4">
    <name type="scientific">Plenodomus tracheiphilus IPT5</name>
    <dbReference type="NCBI Taxonomy" id="1408161"/>
    <lineage>
        <taxon>Eukaryota</taxon>
        <taxon>Fungi</taxon>
        <taxon>Dikarya</taxon>
        <taxon>Ascomycota</taxon>
        <taxon>Pezizomycotina</taxon>
        <taxon>Dothideomycetes</taxon>
        <taxon>Pleosporomycetidae</taxon>
        <taxon>Pleosporales</taxon>
        <taxon>Pleosporineae</taxon>
        <taxon>Leptosphaeriaceae</taxon>
        <taxon>Plenodomus</taxon>
    </lineage>
</organism>
<evidence type="ECO:0000313" key="3">
    <source>
        <dbReference type="EMBL" id="KAF2854484.1"/>
    </source>
</evidence>
<feature type="domain" description="RRM" evidence="2">
    <location>
        <begin position="57"/>
        <end position="81"/>
    </location>
</feature>